<dbReference type="PROSITE" id="PS51257">
    <property type="entry name" value="PROKAR_LIPOPROTEIN"/>
    <property type="match status" value="1"/>
</dbReference>
<sequence>MNKLFKIATLAFTLVGFAACNNDDEVSLEQEYQASVMIKDGETKDLANVSATINTQGTISRSGSVYSLRNFRQFTINEDGAVTEAVAPLFYFDFKENDGVDAGDAVLTLNATQRDMDIISNTTKGYTLSYIDKAFESVVVTDNFTSAPDEKVGIVTPFSPEGAIGWSNYDMSVHHIVAIANRTLILSKGNTALFKFRVNSIYSNETPNKESASDNYVYYAVDYEEFK</sequence>
<keyword evidence="3" id="KW-1185">Reference proteome</keyword>
<evidence type="ECO:0000256" key="1">
    <source>
        <dbReference type="SAM" id="SignalP"/>
    </source>
</evidence>
<feature type="chain" id="PRO_5015616614" description="DUF4827 domain-containing protein" evidence="1">
    <location>
        <begin position="19"/>
        <end position="227"/>
    </location>
</feature>
<gene>
    <name evidence="2" type="ORF">C5749_00485</name>
</gene>
<name>A0A2S9JR97_9SPHI</name>
<organism evidence="2 3">
    <name type="scientific">Sphingobacterium gobiense</name>
    <dbReference type="NCBI Taxonomy" id="1382456"/>
    <lineage>
        <taxon>Bacteria</taxon>
        <taxon>Pseudomonadati</taxon>
        <taxon>Bacteroidota</taxon>
        <taxon>Sphingobacteriia</taxon>
        <taxon>Sphingobacteriales</taxon>
        <taxon>Sphingobacteriaceae</taxon>
        <taxon>Sphingobacterium</taxon>
    </lineage>
</organism>
<dbReference type="RefSeq" id="WP_105722019.1">
    <property type="nucleotide sequence ID" value="NZ_PVBS01000001.1"/>
</dbReference>
<accession>A0A2S9JR97</accession>
<evidence type="ECO:0008006" key="4">
    <source>
        <dbReference type="Google" id="ProtNLM"/>
    </source>
</evidence>
<keyword evidence="1" id="KW-0732">Signal</keyword>
<proteinExistence type="predicted"/>
<reference evidence="2 3" key="1">
    <citation type="submission" date="2018-02" db="EMBL/GenBank/DDBJ databases">
        <title>The draft genome of Sphingobacterium gobiense H7.</title>
        <authorList>
            <person name="Li L."/>
            <person name="Liu L."/>
            <person name="Zhang X."/>
            <person name="Wang T."/>
            <person name="Liang L."/>
        </authorList>
    </citation>
    <scope>NUCLEOTIDE SEQUENCE [LARGE SCALE GENOMIC DNA]</scope>
    <source>
        <strain evidence="2 3">ACCC 05757</strain>
    </source>
</reference>
<dbReference type="Proteomes" id="UP000238642">
    <property type="component" value="Unassembled WGS sequence"/>
</dbReference>
<comment type="caution">
    <text evidence="2">The sequence shown here is derived from an EMBL/GenBank/DDBJ whole genome shotgun (WGS) entry which is preliminary data.</text>
</comment>
<evidence type="ECO:0000313" key="2">
    <source>
        <dbReference type="EMBL" id="PRD55809.1"/>
    </source>
</evidence>
<dbReference type="EMBL" id="PVBS01000001">
    <property type="protein sequence ID" value="PRD55809.1"/>
    <property type="molecule type" value="Genomic_DNA"/>
</dbReference>
<feature type="signal peptide" evidence="1">
    <location>
        <begin position="1"/>
        <end position="18"/>
    </location>
</feature>
<protein>
    <recommendedName>
        <fullName evidence="4">DUF4827 domain-containing protein</fullName>
    </recommendedName>
</protein>
<dbReference type="OrthoDB" id="704304at2"/>
<evidence type="ECO:0000313" key="3">
    <source>
        <dbReference type="Proteomes" id="UP000238642"/>
    </source>
</evidence>
<dbReference type="AlphaFoldDB" id="A0A2S9JR97"/>